<dbReference type="PANTHER" id="PTHR43133:SF62">
    <property type="entry name" value="RNA POLYMERASE SIGMA FACTOR SIGZ"/>
    <property type="match status" value="1"/>
</dbReference>
<protein>
    <submittedName>
        <fullName evidence="7">Sigma-70 family RNA polymerase sigma factor</fullName>
    </submittedName>
</protein>
<evidence type="ECO:0000259" key="5">
    <source>
        <dbReference type="Pfam" id="PF04542"/>
    </source>
</evidence>
<keyword evidence="4" id="KW-0804">Transcription</keyword>
<evidence type="ECO:0000259" key="6">
    <source>
        <dbReference type="Pfam" id="PF08281"/>
    </source>
</evidence>
<evidence type="ECO:0000313" key="9">
    <source>
        <dbReference type="Proteomes" id="UP001228581"/>
    </source>
</evidence>
<dbReference type="InterPro" id="IPR036388">
    <property type="entry name" value="WH-like_DNA-bd_sf"/>
</dbReference>
<evidence type="ECO:0000256" key="1">
    <source>
        <dbReference type="ARBA" id="ARBA00010641"/>
    </source>
</evidence>
<accession>A0AAE3QPA3</accession>
<dbReference type="Pfam" id="PF04542">
    <property type="entry name" value="Sigma70_r2"/>
    <property type="match status" value="1"/>
</dbReference>
<dbReference type="Gene3D" id="1.10.10.10">
    <property type="entry name" value="Winged helix-like DNA-binding domain superfamily/Winged helix DNA-binding domain"/>
    <property type="match status" value="1"/>
</dbReference>
<comment type="similarity">
    <text evidence="1">Belongs to the sigma-70 factor family. ECF subfamily.</text>
</comment>
<keyword evidence="9" id="KW-1185">Reference proteome</keyword>
<feature type="domain" description="RNA polymerase sigma factor 70 region 4 type 2" evidence="6">
    <location>
        <begin position="112"/>
        <end position="156"/>
    </location>
</feature>
<dbReference type="EMBL" id="JASJOT010000021">
    <property type="protein sequence ID" value="MDJ1496304.1"/>
    <property type="molecule type" value="Genomic_DNA"/>
</dbReference>
<dbReference type="GO" id="GO:0003677">
    <property type="term" value="F:DNA binding"/>
    <property type="evidence" value="ECO:0007669"/>
    <property type="project" value="InterPro"/>
</dbReference>
<dbReference type="Proteomes" id="UP001228581">
    <property type="component" value="Unassembled WGS sequence"/>
</dbReference>
<dbReference type="Proteomes" id="UP001241110">
    <property type="component" value="Unassembled WGS sequence"/>
</dbReference>
<organism evidence="7 10">
    <name type="scientific">Xanthocytophaga flava</name>
    <dbReference type="NCBI Taxonomy" id="3048013"/>
    <lineage>
        <taxon>Bacteria</taxon>
        <taxon>Pseudomonadati</taxon>
        <taxon>Bacteroidota</taxon>
        <taxon>Cytophagia</taxon>
        <taxon>Cytophagales</taxon>
        <taxon>Rhodocytophagaceae</taxon>
        <taxon>Xanthocytophaga</taxon>
    </lineage>
</organism>
<dbReference type="Pfam" id="PF08281">
    <property type="entry name" value="Sigma70_r4_2"/>
    <property type="match status" value="1"/>
</dbReference>
<comment type="caution">
    <text evidence="7">The sequence shown here is derived from an EMBL/GenBank/DDBJ whole genome shotgun (WGS) entry which is preliminary data.</text>
</comment>
<dbReference type="PANTHER" id="PTHR43133">
    <property type="entry name" value="RNA POLYMERASE ECF-TYPE SIGMA FACTO"/>
    <property type="match status" value="1"/>
</dbReference>
<dbReference type="InterPro" id="IPR007627">
    <property type="entry name" value="RNA_pol_sigma70_r2"/>
</dbReference>
<dbReference type="InterPro" id="IPR013324">
    <property type="entry name" value="RNA_pol_sigma_r3/r4-like"/>
</dbReference>
<dbReference type="Gene3D" id="1.10.1740.10">
    <property type="match status" value="1"/>
</dbReference>
<evidence type="ECO:0000256" key="3">
    <source>
        <dbReference type="ARBA" id="ARBA00023082"/>
    </source>
</evidence>
<dbReference type="NCBIfam" id="TIGR02937">
    <property type="entry name" value="sigma70-ECF"/>
    <property type="match status" value="1"/>
</dbReference>
<dbReference type="InterPro" id="IPR013325">
    <property type="entry name" value="RNA_pol_sigma_r2"/>
</dbReference>
<evidence type="ECO:0000256" key="2">
    <source>
        <dbReference type="ARBA" id="ARBA00023015"/>
    </source>
</evidence>
<dbReference type="SUPFAM" id="SSF88659">
    <property type="entry name" value="Sigma3 and sigma4 domains of RNA polymerase sigma factors"/>
    <property type="match status" value="1"/>
</dbReference>
<gene>
    <name evidence="7" type="ORF">QNI16_21015</name>
    <name evidence="8" type="ORF">QNI19_25430</name>
</gene>
<dbReference type="AlphaFoldDB" id="A0AAE3QPA3"/>
<evidence type="ECO:0000313" key="10">
    <source>
        <dbReference type="Proteomes" id="UP001241110"/>
    </source>
</evidence>
<sequence length="203" mass="23932">MYGPYDTPKFWKDYNQLLTNFVRKRVACHDDAKDLLQDIFYKIYTYCQRHEFSCEKAGIQNLRSWIFQIAQNTITDYYRNNRKYLDLETVAVPVSNSDINTYGDMSEYVEPLLSCLPEMYRIPLAMDLEGTPQKEIAVKLGMGLPAIKSRIQRSRVLMKELLYECFYLKIDNLGQIDFFEVKPDCETLQCFLEERKCTAKTCI</sequence>
<reference evidence="7 9" key="1">
    <citation type="submission" date="2023-05" db="EMBL/GenBank/DDBJ databases">
        <authorList>
            <person name="Zhang X."/>
        </authorList>
    </citation>
    <scope>NUCLEOTIDE SEQUENCE</scope>
    <source>
        <strain evidence="8 9">DM2B3-1</strain>
        <strain evidence="7">YF14B1</strain>
    </source>
</reference>
<proteinExistence type="inferred from homology"/>
<dbReference type="InterPro" id="IPR014284">
    <property type="entry name" value="RNA_pol_sigma-70_dom"/>
</dbReference>
<keyword evidence="2" id="KW-0805">Transcription regulation</keyword>
<dbReference type="SUPFAM" id="SSF88946">
    <property type="entry name" value="Sigma2 domain of RNA polymerase sigma factors"/>
    <property type="match status" value="1"/>
</dbReference>
<keyword evidence="3" id="KW-0731">Sigma factor</keyword>
<dbReference type="EMBL" id="JASJOS010000009">
    <property type="protein sequence ID" value="MDJ1482997.1"/>
    <property type="molecule type" value="Genomic_DNA"/>
</dbReference>
<dbReference type="InterPro" id="IPR013249">
    <property type="entry name" value="RNA_pol_sigma70_r4_t2"/>
</dbReference>
<evidence type="ECO:0000313" key="8">
    <source>
        <dbReference type="EMBL" id="MDJ1496304.1"/>
    </source>
</evidence>
<feature type="domain" description="RNA polymerase sigma-70 region 2" evidence="5">
    <location>
        <begin position="12"/>
        <end position="83"/>
    </location>
</feature>
<dbReference type="GO" id="GO:0006352">
    <property type="term" value="P:DNA-templated transcription initiation"/>
    <property type="evidence" value="ECO:0007669"/>
    <property type="project" value="InterPro"/>
</dbReference>
<name>A0AAE3QPA3_9BACT</name>
<evidence type="ECO:0000313" key="7">
    <source>
        <dbReference type="EMBL" id="MDJ1482997.1"/>
    </source>
</evidence>
<dbReference type="GO" id="GO:0016987">
    <property type="term" value="F:sigma factor activity"/>
    <property type="evidence" value="ECO:0007669"/>
    <property type="project" value="UniProtKB-KW"/>
</dbReference>
<dbReference type="RefSeq" id="WP_313982456.1">
    <property type="nucleotide sequence ID" value="NZ_JASJOR010000015.1"/>
</dbReference>
<dbReference type="InterPro" id="IPR039425">
    <property type="entry name" value="RNA_pol_sigma-70-like"/>
</dbReference>
<evidence type="ECO:0000256" key="4">
    <source>
        <dbReference type="ARBA" id="ARBA00023163"/>
    </source>
</evidence>